<dbReference type="AlphaFoldDB" id="A0A1I6LNN5"/>
<protein>
    <submittedName>
        <fullName evidence="3">Penicillin binding protein transpeptidase domain-containing protein</fullName>
    </submittedName>
</protein>
<evidence type="ECO:0000313" key="4">
    <source>
        <dbReference type="Proteomes" id="UP000199024"/>
    </source>
</evidence>
<dbReference type="Proteomes" id="UP000199024">
    <property type="component" value="Unassembled WGS sequence"/>
</dbReference>
<dbReference type="PANTHER" id="PTHR30627">
    <property type="entry name" value="PEPTIDOGLYCAN D,D-TRANSPEPTIDASE"/>
    <property type="match status" value="1"/>
</dbReference>
<dbReference type="Gene3D" id="3.40.710.10">
    <property type="entry name" value="DD-peptidase/beta-lactamase superfamily"/>
    <property type="match status" value="2"/>
</dbReference>
<name>A0A1I6LNN5_9BACT</name>
<dbReference type="OrthoDB" id="118241at2"/>
<dbReference type="SUPFAM" id="SSF56601">
    <property type="entry name" value="beta-lactamase/transpeptidase-like"/>
    <property type="match status" value="1"/>
</dbReference>
<dbReference type="EMBL" id="FOZL01000001">
    <property type="protein sequence ID" value="SFS05137.1"/>
    <property type="molecule type" value="Genomic_DNA"/>
</dbReference>
<dbReference type="GO" id="GO:0005886">
    <property type="term" value="C:plasma membrane"/>
    <property type="evidence" value="ECO:0007669"/>
    <property type="project" value="TreeGrafter"/>
</dbReference>
<dbReference type="GO" id="GO:0071555">
    <property type="term" value="P:cell wall organization"/>
    <property type="evidence" value="ECO:0007669"/>
    <property type="project" value="TreeGrafter"/>
</dbReference>
<dbReference type="GO" id="GO:0008658">
    <property type="term" value="F:penicillin binding"/>
    <property type="evidence" value="ECO:0007669"/>
    <property type="project" value="InterPro"/>
</dbReference>
<feature type="domain" description="Penicillin-binding protein transpeptidase" evidence="2">
    <location>
        <begin position="36"/>
        <end position="192"/>
    </location>
</feature>
<organism evidence="3 4">
    <name type="scientific">Granulicella pectinivorans</name>
    <dbReference type="NCBI Taxonomy" id="474950"/>
    <lineage>
        <taxon>Bacteria</taxon>
        <taxon>Pseudomonadati</taxon>
        <taxon>Acidobacteriota</taxon>
        <taxon>Terriglobia</taxon>
        <taxon>Terriglobales</taxon>
        <taxon>Acidobacteriaceae</taxon>
        <taxon>Granulicella</taxon>
    </lineage>
</organism>
<dbReference type="InterPro" id="IPR012338">
    <property type="entry name" value="Beta-lactam/transpept-like"/>
</dbReference>
<dbReference type="RefSeq" id="WP_089837237.1">
    <property type="nucleotide sequence ID" value="NZ_FOZL01000001.1"/>
</dbReference>
<evidence type="ECO:0000313" key="3">
    <source>
        <dbReference type="EMBL" id="SFS05137.1"/>
    </source>
</evidence>
<feature type="signal peptide" evidence="1">
    <location>
        <begin position="1"/>
        <end position="20"/>
    </location>
</feature>
<feature type="chain" id="PRO_5011607603" evidence="1">
    <location>
        <begin position="21"/>
        <end position="261"/>
    </location>
</feature>
<gene>
    <name evidence="3" type="ORF">SAMN05421771_1039</name>
</gene>
<evidence type="ECO:0000259" key="2">
    <source>
        <dbReference type="Pfam" id="PF00905"/>
    </source>
</evidence>
<dbReference type="InterPro" id="IPR050515">
    <property type="entry name" value="Beta-lactam/transpept"/>
</dbReference>
<proteinExistence type="predicted"/>
<dbReference type="Pfam" id="PF00905">
    <property type="entry name" value="Transpeptidase"/>
    <property type="match status" value="1"/>
</dbReference>
<keyword evidence="4" id="KW-1185">Reference proteome</keyword>
<reference evidence="3 4" key="1">
    <citation type="submission" date="2016-10" db="EMBL/GenBank/DDBJ databases">
        <authorList>
            <person name="de Groot N.N."/>
        </authorList>
    </citation>
    <scope>NUCLEOTIDE SEQUENCE [LARGE SCALE GENOMIC DNA]</scope>
    <source>
        <strain evidence="3 4">DSM 21001</strain>
    </source>
</reference>
<evidence type="ECO:0000256" key="1">
    <source>
        <dbReference type="SAM" id="SignalP"/>
    </source>
</evidence>
<keyword evidence="1" id="KW-0732">Signal</keyword>
<dbReference type="InterPro" id="IPR001460">
    <property type="entry name" value="PCN-bd_Tpept"/>
</dbReference>
<sequence length="261" mass="27133">MLRRLFCAAVAVLVSTGVAAGQKAVLDEALRGTGASAVLMDVRTGRLLAKTGPEAAALPGSTLKPFILYLGLDARLVQPGTTVECRGNLAVGGRNLACTHPRDVTVFDGRAALAYSCNTYFARLAERMSDFELRMGLVRFGLPSAESDGSPEGRVLTALGVVGSRVTPLQMAQAYRILASRATPVVMGGLEDSVQFGMADNARMPGLVGKTGTVKDPGQSWTHGWFAGVASGKTVVVVYVPRGSGADAAGLGRRVVEGLGR</sequence>
<dbReference type="STRING" id="474950.SAMN05421771_1039"/>
<accession>A0A1I6LNN5</accession>